<evidence type="ECO:0000256" key="2">
    <source>
        <dbReference type="ARBA" id="ARBA00022679"/>
    </source>
</evidence>
<dbReference type="AlphaFoldDB" id="A0A5N7CXT0"/>
<organism evidence="5 6">
    <name type="scientific">Aspergillus pseudonomiae</name>
    <dbReference type="NCBI Taxonomy" id="1506151"/>
    <lineage>
        <taxon>Eukaryota</taxon>
        <taxon>Fungi</taxon>
        <taxon>Dikarya</taxon>
        <taxon>Ascomycota</taxon>
        <taxon>Pezizomycotina</taxon>
        <taxon>Eurotiomycetes</taxon>
        <taxon>Eurotiomycetidae</taxon>
        <taxon>Eurotiales</taxon>
        <taxon>Aspergillaceae</taxon>
        <taxon>Aspergillus</taxon>
        <taxon>Aspergillus subgen. Circumdati</taxon>
    </lineage>
</organism>
<dbReference type="Pfam" id="PF00891">
    <property type="entry name" value="Methyltransf_2"/>
    <property type="match status" value="1"/>
</dbReference>
<evidence type="ECO:0000313" key="6">
    <source>
        <dbReference type="Proteomes" id="UP000325579"/>
    </source>
</evidence>
<dbReference type="GO" id="GO:0032259">
    <property type="term" value="P:methylation"/>
    <property type="evidence" value="ECO:0007669"/>
    <property type="project" value="UniProtKB-KW"/>
</dbReference>
<dbReference type="PANTHER" id="PTHR43712:SF1">
    <property type="entry name" value="HYPOTHETICAL O-METHYLTRANSFERASE (EUROFUNG)-RELATED"/>
    <property type="match status" value="1"/>
</dbReference>
<dbReference type="SUPFAM" id="SSF53335">
    <property type="entry name" value="S-adenosyl-L-methionine-dependent methyltransferases"/>
    <property type="match status" value="1"/>
</dbReference>
<feature type="domain" description="O-methyltransferase C-terminal" evidence="4">
    <location>
        <begin position="217"/>
        <end position="374"/>
    </location>
</feature>
<dbReference type="InterPro" id="IPR029063">
    <property type="entry name" value="SAM-dependent_MTases_sf"/>
</dbReference>
<evidence type="ECO:0000256" key="1">
    <source>
        <dbReference type="ARBA" id="ARBA00022603"/>
    </source>
</evidence>
<evidence type="ECO:0000259" key="4">
    <source>
        <dbReference type="Pfam" id="PF00891"/>
    </source>
</evidence>
<accession>A0A5N7CXT0</accession>
<dbReference type="RefSeq" id="XP_031936321.1">
    <property type="nucleotide sequence ID" value="XM_032085427.1"/>
</dbReference>
<sequence>MAGSSVSAILDGIASSSIAFDKNEPGSREDLIEHSRALIAALEIPSEFIQRTFCAEPAQSAIIRLAVDVQLFQRLQEAGDVGLTPDALAHSTGVDVVLLSRLARHLVSMNLLAFYNGAFQATRLSNGLAAENFQHGICFCYDAAHPSFNAFPQYFKKTEYRSPTPGGTDGPFQEAHKMQLPFFEWLVANPPHLQHFDSFMSVYRAGKADWHDFYPVTERMIAGFDSSVSDVLLVDVGGGRGYDAASFAGHYTSHPGRIVLQDREPVIASVVANGAELPFEANAHNFFTPQPIKGARAYILCSILHDWSDDDAVRILESLVPALESGYSRVLLNEIIVSEEKPTLEATSMDMMMLAHFAVRERTESEWRSILAKARLKVVNIYNYPGVAGSLIEAELT</sequence>
<accession>A0A5N6HQH3</accession>
<keyword evidence="1 5" id="KW-0489">Methyltransferase</keyword>
<dbReference type="GO" id="GO:0008171">
    <property type="term" value="F:O-methyltransferase activity"/>
    <property type="evidence" value="ECO:0007669"/>
    <property type="project" value="InterPro"/>
</dbReference>
<dbReference type="PROSITE" id="PS51683">
    <property type="entry name" value="SAM_OMT_II"/>
    <property type="match status" value="1"/>
</dbReference>
<keyword evidence="6" id="KW-1185">Reference proteome</keyword>
<name>A0A5N7CXT0_9EURO</name>
<dbReference type="SUPFAM" id="SSF46785">
    <property type="entry name" value="Winged helix' DNA-binding domain"/>
    <property type="match status" value="1"/>
</dbReference>
<dbReference type="InterPro" id="IPR001077">
    <property type="entry name" value="COMT_C"/>
</dbReference>
<dbReference type="Proteomes" id="UP000325579">
    <property type="component" value="Unassembled WGS sequence"/>
</dbReference>
<dbReference type="InterPro" id="IPR036390">
    <property type="entry name" value="WH_DNA-bd_sf"/>
</dbReference>
<dbReference type="GO" id="GO:0044550">
    <property type="term" value="P:secondary metabolite biosynthetic process"/>
    <property type="evidence" value="ECO:0007669"/>
    <property type="project" value="UniProtKB-ARBA"/>
</dbReference>
<protein>
    <submittedName>
        <fullName evidence="5">Putative O-methyltransferase</fullName>
    </submittedName>
</protein>
<dbReference type="Gene3D" id="1.10.10.10">
    <property type="entry name" value="Winged helix-like DNA-binding domain superfamily/Winged helix DNA-binding domain"/>
    <property type="match status" value="1"/>
</dbReference>
<dbReference type="EMBL" id="ML736843">
    <property type="protein sequence ID" value="KAE8399002.1"/>
    <property type="molecule type" value="Genomic_DNA"/>
</dbReference>
<gene>
    <name evidence="5" type="ORF">BDV37DRAFT_275635</name>
</gene>
<keyword evidence="3" id="KW-0949">S-adenosyl-L-methionine</keyword>
<proteinExistence type="predicted"/>
<dbReference type="GeneID" id="43670118"/>
<dbReference type="InterPro" id="IPR016461">
    <property type="entry name" value="COMT-like"/>
</dbReference>
<dbReference type="InterPro" id="IPR036388">
    <property type="entry name" value="WH-like_DNA-bd_sf"/>
</dbReference>
<keyword evidence="2 5" id="KW-0808">Transferase</keyword>
<dbReference type="Gene3D" id="3.40.50.150">
    <property type="entry name" value="Vaccinia Virus protein VP39"/>
    <property type="match status" value="1"/>
</dbReference>
<evidence type="ECO:0000256" key="3">
    <source>
        <dbReference type="ARBA" id="ARBA00022691"/>
    </source>
</evidence>
<evidence type="ECO:0000313" key="5">
    <source>
        <dbReference type="EMBL" id="KAE8399002.1"/>
    </source>
</evidence>
<dbReference type="OrthoDB" id="1535081at2759"/>
<reference evidence="5 6" key="1">
    <citation type="submission" date="2019-04" db="EMBL/GenBank/DDBJ databases">
        <authorList>
            <consortium name="DOE Joint Genome Institute"/>
            <person name="Mondo S."/>
            <person name="Kjaerbolling I."/>
            <person name="Vesth T."/>
            <person name="Frisvad J.C."/>
            <person name="Nybo J.L."/>
            <person name="Theobald S."/>
            <person name="Kildgaard S."/>
            <person name="Isbrandt T."/>
            <person name="Kuo A."/>
            <person name="Sato A."/>
            <person name="Lyhne E.K."/>
            <person name="Kogle M.E."/>
            <person name="Wiebenga A."/>
            <person name="Kun R.S."/>
            <person name="Lubbers R.J."/>
            <person name="Makela M.R."/>
            <person name="Barry K."/>
            <person name="Chovatia M."/>
            <person name="Clum A."/>
            <person name="Daum C."/>
            <person name="Haridas S."/>
            <person name="He G."/>
            <person name="LaButti K."/>
            <person name="Lipzen A."/>
            <person name="Riley R."/>
            <person name="Salamov A."/>
            <person name="Simmons B.A."/>
            <person name="Magnuson J.K."/>
            <person name="Henrissat B."/>
            <person name="Mortensen U.H."/>
            <person name="Larsen T.O."/>
            <person name="Devries R.P."/>
            <person name="Grigoriev I.V."/>
            <person name="Machida M."/>
            <person name="Baker S.E."/>
            <person name="Andersen M.R."/>
            <person name="Cantor M.N."/>
            <person name="Hua S.X."/>
        </authorList>
    </citation>
    <scope>NUCLEOTIDE SEQUENCE [LARGE SCALE GENOMIC DNA]</scope>
    <source>
        <strain evidence="5 6">CBS 119388</strain>
    </source>
</reference>
<dbReference type="PANTHER" id="PTHR43712">
    <property type="entry name" value="PUTATIVE (AFU_ORTHOLOGUE AFUA_4G14580)-RELATED"/>
    <property type="match status" value="1"/>
</dbReference>